<dbReference type="InterPro" id="IPR013758">
    <property type="entry name" value="Topo_IIA_A/C_ab"/>
</dbReference>
<dbReference type="SMART" id="SM00434">
    <property type="entry name" value="TOP4c"/>
    <property type="match status" value="1"/>
</dbReference>
<dbReference type="PROSITE" id="PS52040">
    <property type="entry name" value="TOPO_IIA"/>
    <property type="match status" value="1"/>
</dbReference>
<evidence type="ECO:0000256" key="4">
    <source>
        <dbReference type="ARBA" id="ARBA00023029"/>
    </source>
</evidence>
<dbReference type="InterPro" id="IPR006691">
    <property type="entry name" value="GyrA/parC_rep"/>
</dbReference>
<dbReference type="Proteomes" id="UP000721442">
    <property type="component" value="Unassembled WGS sequence"/>
</dbReference>
<dbReference type="AlphaFoldDB" id="A0A940IC17"/>
<keyword evidence="4 8" id="KW-0799">Topoisomerase</keyword>
<dbReference type="Gene3D" id="3.30.1360.40">
    <property type="match status" value="1"/>
</dbReference>
<evidence type="ECO:0000256" key="5">
    <source>
        <dbReference type="ARBA" id="ARBA00023125"/>
    </source>
</evidence>
<keyword evidence="7 8" id="KW-0413">Isomerase</keyword>
<comment type="caution">
    <text evidence="11">The sequence shown here is derived from an EMBL/GenBank/DDBJ whole genome shotgun (WGS) entry which is preliminary data.</text>
</comment>
<dbReference type="GO" id="GO:0003918">
    <property type="term" value="F:DNA topoisomerase type II (double strand cut, ATP-hydrolyzing) activity"/>
    <property type="evidence" value="ECO:0007669"/>
    <property type="project" value="UniProtKB-EC"/>
</dbReference>
<name>A0A940IC17_9PROT</name>
<organism evidence="11 12">
    <name type="scientific">Candidatus Enterousia excrementavium</name>
    <dbReference type="NCBI Taxonomy" id="2840789"/>
    <lineage>
        <taxon>Bacteria</taxon>
        <taxon>Pseudomonadati</taxon>
        <taxon>Pseudomonadota</taxon>
        <taxon>Alphaproteobacteria</taxon>
        <taxon>Candidatus Enterousia</taxon>
    </lineage>
</organism>
<keyword evidence="3" id="KW-1003">Cell membrane</keyword>
<protein>
    <recommendedName>
        <fullName evidence="2">DNA topoisomerase (ATP-hydrolyzing)</fullName>
        <ecNumber evidence="2">5.6.2.2</ecNumber>
    </recommendedName>
</protein>
<comment type="catalytic activity">
    <reaction evidence="1 8">
        <text>ATP-dependent breakage, passage and rejoining of double-stranded DNA.</text>
        <dbReference type="EC" id="5.6.2.2"/>
    </reaction>
</comment>
<dbReference type="InterPro" id="IPR013760">
    <property type="entry name" value="Topo_IIA-like_dom_sf"/>
</dbReference>
<dbReference type="CDD" id="cd00187">
    <property type="entry name" value="TOP4c"/>
    <property type="match status" value="1"/>
</dbReference>
<evidence type="ECO:0000256" key="9">
    <source>
        <dbReference type="SAM" id="MobiDB-lite"/>
    </source>
</evidence>
<evidence type="ECO:0000256" key="6">
    <source>
        <dbReference type="ARBA" id="ARBA00023136"/>
    </source>
</evidence>
<reference evidence="11" key="2">
    <citation type="journal article" date="2021" name="PeerJ">
        <title>Extensive microbial diversity within the chicken gut microbiome revealed by metagenomics and culture.</title>
        <authorList>
            <person name="Gilroy R."/>
            <person name="Ravi A."/>
            <person name="Getino M."/>
            <person name="Pursley I."/>
            <person name="Horton D.L."/>
            <person name="Alikhan N.F."/>
            <person name="Baker D."/>
            <person name="Gharbi K."/>
            <person name="Hall N."/>
            <person name="Watson M."/>
            <person name="Adriaenssens E.M."/>
            <person name="Foster-Nyarko E."/>
            <person name="Jarju S."/>
            <person name="Secka A."/>
            <person name="Antonio M."/>
            <person name="Oren A."/>
            <person name="Chaudhuri R.R."/>
            <person name="La Ragione R."/>
            <person name="Hildebrand F."/>
            <person name="Pallen M.J."/>
        </authorList>
    </citation>
    <scope>NUCLEOTIDE SEQUENCE</scope>
    <source>
        <strain evidence="11">B1-16210</strain>
    </source>
</reference>
<dbReference type="InterPro" id="IPR050220">
    <property type="entry name" value="Type_II_DNA_Topoisomerases"/>
</dbReference>
<evidence type="ECO:0000256" key="2">
    <source>
        <dbReference type="ARBA" id="ARBA00012895"/>
    </source>
</evidence>
<dbReference type="InterPro" id="IPR013757">
    <property type="entry name" value="Topo_IIA_A_a_sf"/>
</dbReference>
<dbReference type="PANTHER" id="PTHR43493">
    <property type="entry name" value="DNA GYRASE/TOPOISOMERASE SUBUNIT A"/>
    <property type="match status" value="1"/>
</dbReference>
<dbReference type="EMBL" id="JADINE010000027">
    <property type="protein sequence ID" value="MBO8407206.1"/>
    <property type="molecule type" value="Genomic_DNA"/>
</dbReference>
<dbReference type="GO" id="GO:0005524">
    <property type="term" value="F:ATP binding"/>
    <property type="evidence" value="ECO:0007669"/>
    <property type="project" value="InterPro"/>
</dbReference>
<dbReference type="NCBIfam" id="TIGR01062">
    <property type="entry name" value="parC_Gneg"/>
    <property type="match status" value="1"/>
</dbReference>
<dbReference type="Gene3D" id="3.90.199.10">
    <property type="entry name" value="Topoisomerase II, domain 5"/>
    <property type="match status" value="1"/>
</dbReference>
<proteinExistence type="predicted"/>
<dbReference type="EC" id="5.6.2.2" evidence="2"/>
<dbReference type="GO" id="GO:0003677">
    <property type="term" value="F:DNA binding"/>
    <property type="evidence" value="ECO:0007669"/>
    <property type="project" value="UniProtKB-UniRule"/>
</dbReference>
<dbReference type="InterPro" id="IPR002205">
    <property type="entry name" value="Topo_IIA_dom_A"/>
</dbReference>
<evidence type="ECO:0000256" key="1">
    <source>
        <dbReference type="ARBA" id="ARBA00000185"/>
    </source>
</evidence>
<reference evidence="11" key="1">
    <citation type="submission" date="2020-10" db="EMBL/GenBank/DDBJ databases">
        <authorList>
            <person name="Gilroy R."/>
        </authorList>
    </citation>
    <scope>NUCLEOTIDE SEQUENCE</scope>
    <source>
        <strain evidence="11">B1-16210</strain>
    </source>
</reference>
<evidence type="ECO:0000256" key="3">
    <source>
        <dbReference type="ARBA" id="ARBA00022475"/>
    </source>
</evidence>
<evidence type="ECO:0000313" key="12">
    <source>
        <dbReference type="Proteomes" id="UP000721442"/>
    </source>
</evidence>
<evidence type="ECO:0000259" key="10">
    <source>
        <dbReference type="PROSITE" id="PS52040"/>
    </source>
</evidence>
<dbReference type="InterPro" id="IPR035516">
    <property type="entry name" value="Gyrase/topoIV_suA_C"/>
</dbReference>
<gene>
    <name evidence="11" type="primary">parC</name>
    <name evidence="11" type="ORF">IAC77_01950</name>
</gene>
<feature type="region of interest" description="Disordered" evidence="9">
    <location>
        <begin position="718"/>
        <end position="743"/>
    </location>
</feature>
<dbReference type="SUPFAM" id="SSF56719">
    <property type="entry name" value="Type II DNA topoisomerase"/>
    <property type="match status" value="1"/>
</dbReference>
<dbReference type="GO" id="GO:0009330">
    <property type="term" value="C:DNA topoisomerase type II (double strand cut, ATP-hydrolyzing) complex"/>
    <property type="evidence" value="ECO:0007669"/>
    <property type="project" value="TreeGrafter"/>
</dbReference>
<dbReference type="NCBIfam" id="NF004044">
    <property type="entry name" value="PRK05561.1"/>
    <property type="match status" value="1"/>
</dbReference>
<dbReference type="Pfam" id="PF00521">
    <property type="entry name" value="DNA_topoisoIV"/>
    <property type="match status" value="1"/>
</dbReference>
<keyword evidence="6" id="KW-0472">Membrane</keyword>
<keyword evidence="5 8" id="KW-0238">DNA-binding</keyword>
<dbReference type="GO" id="GO:0006265">
    <property type="term" value="P:DNA topological change"/>
    <property type="evidence" value="ECO:0007669"/>
    <property type="project" value="UniProtKB-UniRule"/>
</dbReference>
<evidence type="ECO:0000256" key="7">
    <source>
        <dbReference type="ARBA" id="ARBA00023235"/>
    </source>
</evidence>
<sequence>MSKEVIERIDSQQLSDALSQRYLSYAVSTIVSRALPDVRDGLKPVHRRILYSMLRQKLSPSAAFRKCATVVGDVLGHYHPHGDSSVYDAMVRLAQDFSVRYPLIDGQGNFGNIDGDPQAAYRYTESKMTDAAMLIMEGIDEDSVDMMPNFDGTTTEPAVMPGAFPNLLANGGMGIAVGMATNIPTHNVAEVCDALSLVVDNPDATTTQIMKKLIGPDFPTGGVLIDSFDTIVKNYDTGRGAFRIRAKWEVEKLDRGAEQVVITEIPYGIIKSKLVEQIANLIDAKKLPLVDDIADESTTSVRIVITPKNRNVPADKMMAHLFAMTDLEYKFNMNFNVIDSRGVPRVMGIGDVLREFIAHQKNVLVRRTNWRLGNIERRLEILGGLLIVYLNLDRVIEIIRNEDDAKSVLMSEFKLTEIQVEAILNTRLRSLRKLEEMEIRREDAALLAEQKQLRELLASPDAQNEQLKAWFADIKKRYDKKTALGRRRTQWAPSTQEIVINTDEFIEKEPLTIILSTAGWIRAAKGTLDLNNLDLKFKEGDELQFAFHAMSTDKINLFASGGKMFTLSANELPSARGFGESVRMMADIGADENIVAAFVLDTSAKYLLVARHGTGFIVSGDNCLAQTRTGKQIMNTDERNRAIMCVPVTGDTVAMSGSNDKLLIFPTAEIPEMTRGKGVILQKYNAERTYVLDVMLFNAADGFGWTTGRGTTKLDDWSPWAGRRASQGRTVPVGFPRSGKFGK</sequence>
<dbReference type="FunFam" id="1.10.268.10:FF:000001">
    <property type="entry name" value="DNA gyrase subunit A"/>
    <property type="match status" value="1"/>
</dbReference>
<dbReference type="SUPFAM" id="SSF101904">
    <property type="entry name" value="GyrA/ParC C-terminal domain-like"/>
    <property type="match status" value="1"/>
</dbReference>
<evidence type="ECO:0000256" key="8">
    <source>
        <dbReference type="PROSITE-ProRule" id="PRU01384"/>
    </source>
</evidence>
<dbReference type="GO" id="GO:0005737">
    <property type="term" value="C:cytoplasm"/>
    <property type="evidence" value="ECO:0007669"/>
    <property type="project" value="TreeGrafter"/>
</dbReference>
<dbReference type="Gene3D" id="1.10.268.10">
    <property type="entry name" value="Topoisomerase, domain 3"/>
    <property type="match status" value="1"/>
</dbReference>
<dbReference type="Pfam" id="PF03989">
    <property type="entry name" value="DNA_gyraseA_C"/>
    <property type="match status" value="2"/>
</dbReference>
<feature type="domain" description="Topo IIA-type catalytic" evidence="10">
    <location>
        <begin position="35"/>
        <end position="511"/>
    </location>
</feature>
<dbReference type="PANTHER" id="PTHR43493:SF1">
    <property type="entry name" value="DNA TOPOISOMERASE 4 SUBUNIT A"/>
    <property type="match status" value="1"/>
</dbReference>
<evidence type="ECO:0000313" key="11">
    <source>
        <dbReference type="EMBL" id="MBO8407206.1"/>
    </source>
</evidence>
<feature type="active site" description="O-(5'-phospho-DNA)-tyrosine intermediate" evidence="8">
    <location>
        <position position="123"/>
    </location>
</feature>
<accession>A0A940IC17</accession>
<dbReference type="Gene3D" id="2.120.10.90">
    <property type="entry name" value="DNA gyrase/topoisomerase IV, subunit A, C-terminal"/>
    <property type="match status" value="1"/>
</dbReference>